<feature type="domain" description="Small ribosomal subunit protein uS5 C-terminal" evidence="6">
    <location>
        <begin position="103"/>
        <end position="153"/>
    </location>
</feature>
<dbReference type="eggNOG" id="KOG0877">
    <property type="taxonomic scope" value="Eukaryota"/>
</dbReference>
<evidence type="ECO:0000256" key="2">
    <source>
        <dbReference type="ARBA" id="ARBA00022980"/>
    </source>
</evidence>
<dbReference type="GO" id="GO:1990904">
    <property type="term" value="C:ribonucleoprotein complex"/>
    <property type="evidence" value="ECO:0007669"/>
    <property type="project" value="UniProtKB-KW"/>
</dbReference>
<protein>
    <recommendedName>
        <fullName evidence="4">Small ribosomal subunit protein uS5</fullName>
    </recommendedName>
    <alternativeName>
        <fullName evidence="5">40S ribosomal protein S2</fullName>
    </alternativeName>
</protein>
<evidence type="ECO:0000259" key="6">
    <source>
        <dbReference type="Pfam" id="PF03719"/>
    </source>
</evidence>
<evidence type="ECO:0000256" key="4">
    <source>
        <dbReference type="ARBA" id="ARBA00035255"/>
    </source>
</evidence>
<dbReference type="InParanoid" id="M3XZY1"/>
<dbReference type="FunFam" id="3.30.230.10:FF:000004">
    <property type="entry name" value="40S ribosomal protein S2"/>
    <property type="match status" value="1"/>
</dbReference>
<accession>M3XZY1</accession>
<dbReference type="STRING" id="9669.ENSMPUP00000004632"/>
<dbReference type="GO" id="GO:0006412">
    <property type="term" value="P:translation"/>
    <property type="evidence" value="ECO:0007669"/>
    <property type="project" value="InterPro"/>
</dbReference>
<evidence type="ECO:0000313" key="7">
    <source>
        <dbReference type="Ensembl" id="ENSMPUP00000004632.1"/>
    </source>
</evidence>
<dbReference type="Gene3D" id="3.30.160.20">
    <property type="match status" value="1"/>
</dbReference>
<dbReference type="GeneTree" id="ENSGT00940000154326"/>
<reference evidence="7" key="1">
    <citation type="submission" date="2024-06" db="UniProtKB">
        <authorList>
            <consortium name="Ensembl"/>
        </authorList>
    </citation>
    <scope>IDENTIFICATION</scope>
</reference>
<dbReference type="HOGENOM" id="CLU_065898_0_3_1"/>
<evidence type="ECO:0000256" key="1">
    <source>
        <dbReference type="ARBA" id="ARBA00008945"/>
    </source>
</evidence>
<dbReference type="Gene3D" id="3.30.230.10">
    <property type="match status" value="1"/>
</dbReference>
<dbReference type="GO" id="GO:0003735">
    <property type="term" value="F:structural constituent of ribosome"/>
    <property type="evidence" value="ECO:0007669"/>
    <property type="project" value="InterPro"/>
</dbReference>
<dbReference type="Ensembl" id="ENSMPUT00000004713.1">
    <property type="protein sequence ID" value="ENSMPUP00000004632.1"/>
    <property type="gene ID" value="ENSMPUG00000004669.1"/>
</dbReference>
<dbReference type="Pfam" id="PF03719">
    <property type="entry name" value="Ribosomal_S5_C"/>
    <property type="match status" value="1"/>
</dbReference>
<dbReference type="EMBL" id="AEYP01031998">
    <property type="status" value="NOT_ANNOTATED_CDS"/>
    <property type="molecule type" value="Genomic_DNA"/>
</dbReference>
<evidence type="ECO:0000256" key="5">
    <source>
        <dbReference type="ARBA" id="ARBA00035407"/>
    </source>
</evidence>
<organism evidence="7">
    <name type="scientific">Mustela putorius furo</name>
    <name type="common">European domestic ferret</name>
    <name type="synonym">Mustela furo</name>
    <dbReference type="NCBI Taxonomy" id="9669"/>
    <lineage>
        <taxon>Eukaryota</taxon>
        <taxon>Metazoa</taxon>
        <taxon>Chordata</taxon>
        <taxon>Craniata</taxon>
        <taxon>Vertebrata</taxon>
        <taxon>Euteleostomi</taxon>
        <taxon>Mammalia</taxon>
        <taxon>Eutheria</taxon>
        <taxon>Laurasiatheria</taxon>
        <taxon>Carnivora</taxon>
        <taxon>Caniformia</taxon>
        <taxon>Musteloidea</taxon>
        <taxon>Mustelidae</taxon>
        <taxon>Mustelinae</taxon>
        <taxon>Mustela</taxon>
    </lineage>
</organism>
<dbReference type="GO" id="GO:0005840">
    <property type="term" value="C:ribosome"/>
    <property type="evidence" value="ECO:0007669"/>
    <property type="project" value="UniProtKB-KW"/>
</dbReference>
<dbReference type="SUPFAM" id="SSF54211">
    <property type="entry name" value="Ribosomal protein S5 domain 2-like"/>
    <property type="match status" value="1"/>
</dbReference>
<sequence>KDMKIKFLEEIYLFFLLIKESELTFFLRGSLEDRVLKMMPVRKQPCVGQRTGFKAFVAIEDHNRYLRVEVENPTAIRGAIHHRHGGNKVGKAHAVPYKGTCCYGSVLVDLIPAPRGVASAPVTKKLPTMASSNNCYTPARGCMPTLGNLAEAISKTYRYLTPDLWKETVCTKSPYQEFTYHLVENHTRVCAEDPGSHCGHHS</sequence>
<dbReference type="InterPro" id="IPR005324">
    <property type="entry name" value="Ribosomal_uS5_C"/>
</dbReference>
<keyword evidence="3" id="KW-0687">Ribonucleoprotein</keyword>
<comment type="similarity">
    <text evidence="1">Belongs to the universal ribosomal protein uS5 family.</text>
</comment>
<proteinExistence type="inferred from homology"/>
<name>M3XZY1_MUSPF</name>
<dbReference type="AlphaFoldDB" id="M3XZY1"/>
<dbReference type="InterPro" id="IPR014721">
    <property type="entry name" value="Ribsml_uS5_D2-typ_fold_subgr"/>
</dbReference>
<keyword evidence="2" id="KW-0689">Ribosomal protein</keyword>
<dbReference type="InterPro" id="IPR020568">
    <property type="entry name" value="Ribosomal_Su5_D2-typ_SF"/>
</dbReference>
<evidence type="ECO:0000256" key="3">
    <source>
        <dbReference type="ARBA" id="ARBA00023274"/>
    </source>
</evidence>
<dbReference type="OMA" id="ENHTRVC"/>